<dbReference type="InterPro" id="IPR036390">
    <property type="entry name" value="WH_DNA-bd_sf"/>
</dbReference>
<keyword evidence="3" id="KW-0238">DNA-binding</keyword>
<dbReference type="SUPFAM" id="SSF46785">
    <property type="entry name" value="Winged helix' DNA-binding domain"/>
    <property type="match status" value="1"/>
</dbReference>
<dbReference type="PROSITE" id="PS50995">
    <property type="entry name" value="HTH_MARR_2"/>
    <property type="match status" value="1"/>
</dbReference>
<dbReference type="Proteomes" id="UP000228758">
    <property type="component" value="Unassembled WGS sequence"/>
</dbReference>
<sequence>MPESDAARESPVAVASGNGVNRMDDRTRDLFAASFRLKRVQYRKSAAVDAALLQIGSSLAQWALLRDISQHPGETARALAQRTRQTDQALGALIVKLAERGLVERTPGRGKALRHELTETGRRMLAQCTPVVAEVLSREFGHLDDEELATFVALLGKIAGDEA</sequence>
<comment type="caution">
    <text evidence="3">The sequence shown here is derived from an EMBL/GenBank/DDBJ whole genome shotgun (WGS) entry which is preliminary data.</text>
</comment>
<dbReference type="PANTHER" id="PTHR33164">
    <property type="entry name" value="TRANSCRIPTIONAL REGULATOR, MARR FAMILY"/>
    <property type="match status" value="1"/>
</dbReference>
<proteinExistence type="predicted"/>
<evidence type="ECO:0000313" key="3">
    <source>
        <dbReference type="EMBL" id="PJJ70510.1"/>
    </source>
</evidence>
<evidence type="ECO:0000313" key="4">
    <source>
        <dbReference type="Proteomes" id="UP000228758"/>
    </source>
</evidence>
<evidence type="ECO:0000259" key="2">
    <source>
        <dbReference type="PROSITE" id="PS50995"/>
    </source>
</evidence>
<keyword evidence="4" id="KW-1185">Reference proteome</keyword>
<dbReference type="InterPro" id="IPR000835">
    <property type="entry name" value="HTH_MarR-typ"/>
</dbReference>
<dbReference type="AlphaFoldDB" id="A0A2M9CF78"/>
<dbReference type="GO" id="GO:0003677">
    <property type="term" value="F:DNA binding"/>
    <property type="evidence" value="ECO:0007669"/>
    <property type="project" value="UniProtKB-KW"/>
</dbReference>
<dbReference type="SMART" id="SM00347">
    <property type="entry name" value="HTH_MARR"/>
    <property type="match status" value="1"/>
</dbReference>
<dbReference type="InterPro" id="IPR039422">
    <property type="entry name" value="MarR/SlyA-like"/>
</dbReference>
<feature type="region of interest" description="Disordered" evidence="1">
    <location>
        <begin position="1"/>
        <end position="20"/>
    </location>
</feature>
<organism evidence="3 4">
    <name type="scientific">Diaminobutyricimonas aerilata</name>
    <dbReference type="NCBI Taxonomy" id="1162967"/>
    <lineage>
        <taxon>Bacteria</taxon>
        <taxon>Bacillati</taxon>
        <taxon>Actinomycetota</taxon>
        <taxon>Actinomycetes</taxon>
        <taxon>Micrococcales</taxon>
        <taxon>Microbacteriaceae</taxon>
        <taxon>Diaminobutyricimonas</taxon>
    </lineage>
</organism>
<gene>
    <name evidence="3" type="ORF">CLV46_0032</name>
</gene>
<protein>
    <submittedName>
        <fullName evidence="3">DNA-binding MarR family transcriptional regulator</fullName>
    </submittedName>
</protein>
<dbReference type="GO" id="GO:0003700">
    <property type="term" value="F:DNA-binding transcription factor activity"/>
    <property type="evidence" value="ECO:0007669"/>
    <property type="project" value="InterPro"/>
</dbReference>
<dbReference type="Pfam" id="PF12802">
    <property type="entry name" value="MarR_2"/>
    <property type="match status" value="1"/>
</dbReference>
<dbReference type="EMBL" id="PGFF01000001">
    <property type="protein sequence ID" value="PJJ70510.1"/>
    <property type="molecule type" value="Genomic_DNA"/>
</dbReference>
<reference evidence="3 4" key="1">
    <citation type="submission" date="2017-11" db="EMBL/GenBank/DDBJ databases">
        <title>Genomic Encyclopedia of Archaeal and Bacterial Type Strains, Phase II (KMG-II): From Individual Species to Whole Genera.</title>
        <authorList>
            <person name="Goeker M."/>
        </authorList>
    </citation>
    <scope>NUCLEOTIDE SEQUENCE [LARGE SCALE GENOMIC DNA]</scope>
    <source>
        <strain evidence="3 4">DSM 27393</strain>
    </source>
</reference>
<accession>A0A2M9CF78</accession>
<evidence type="ECO:0000256" key="1">
    <source>
        <dbReference type="SAM" id="MobiDB-lite"/>
    </source>
</evidence>
<dbReference type="InterPro" id="IPR036388">
    <property type="entry name" value="WH-like_DNA-bd_sf"/>
</dbReference>
<name>A0A2M9CF78_9MICO</name>
<dbReference type="GO" id="GO:0006950">
    <property type="term" value="P:response to stress"/>
    <property type="evidence" value="ECO:0007669"/>
    <property type="project" value="TreeGrafter"/>
</dbReference>
<dbReference type="Gene3D" id="1.10.10.10">
    <property type="entry name" value="Winged helix-like DNA-binding domain superfamily/Winged helix DNA-binding domain"/>
    <property type="match status" value="1"/>
</dbReference>
<dbReference type="PANTHER" id="PTHR33164:SF103">
    <property type="entry name" value="REGULATORY PROTEIN MARR"/>
    <property type="match status" value="1"/>
</dbReference>
<feature type="domain" description="HTH marR-type" evidence="2">
    <location>
        <begin position="23"/>
        <end position="160"/>
    </location>
</feature>